<evidence type="ECO:0008006" key="3">
    <source>
        <dbReference type="Google" id="ProtNLM"/>
    </source>
</evidence>
<dbReference type="KEGG" id="gem:GM21_2342"/>
<feature type="region of interest" description="Disordered" evidence="1">
    <location>
        <begin position="1"/>
        <end position="21"/>
    </location>
</feature>
<sequence>MKDETTTAGALRIKPIPPPPEKQKISFRLTVPTIENLNTYLAAYVEAYGVEANLDFVAEQIFTSFFESDRAFVAYRRKKACATLGVDAQLGTTQL</sequence>
<accession>C6DZ82</accession>
<gene>
    <name evidence="2" type="ordered locus">GM21_2342</name>
</gene>
<organism evidence="2">
    <name type="scientific">Geobacter sp. (strain M21)</name>
    <dbReference type="NCBI Taxonomy" id="443144"/>
    <lineage>
        <taxon>Bacteria</taxon>
        <taxon>Pseudomonadati</taxon>
        <taxon>Thermodesulfobacteriota</taxon>
        <taxon>Desulfuromonadia</taxon>
        <taxon>Geobacterales</taxon>
        <taxon>Geobacteraceae</taxon>
        <taxon>Geobacter</taxon>
    </lineage>
</organism>
<proteinExistence type="predicted"/>
<name>C6DZ82_GEOSM</name>
<dbReference type="AlphaFoldDB" id="C6DZ82"/>
<evidence type="ECO:0000256" key="1">
    <source>
        <dbReference type="SAM" id="MobiDB-lite"/>
    </source>
</evidence>
<dbReference type="EMBL" id="CP001661">
    <property type="protein sequence ID" value="ACT18390.1"/>
    <property type="molecule type" value="Genomic_DNA"/>
</dbReference>
<protein>
    <recommendedName>
        <fullName evidence="3">DUF2274 domain-containing protein</fullName>
    </recommendedName>
</protein>
<dbReference type="STRING" id="443144.GM21_2342"/>
<reference evidence="2" key="1">
    <citation type="submission" date="2009-07" db="EMBL/GenBank/DDBJ databases">
        <title>Complete sequence of Geobacter sp. M21.</title>
        <authorList>
            <consortium name="US DOE Joint Genome Institute"/>
            <person name="Lucas S."/>
            <person name="Copeland A."/>
            <person name="Lapidus A."/>
            <person name="Glavina del Rio T."/>
            <person name="Dalin E."/>
            <person name="Tice H."/>
            <person name="Bruce D."/>
            <person name="Goodwin L."/>
            <person name="Pitluck S."/>
            <person name="Saunders E."/>
            <person name="Brettin T."/>
            <person name="Detter J.C."/>
            <person name="Han C."/>
            <person name="Larimer F."/>
            <person name="Land M."/>
            <person name="Hauser L."/>
            <person name="Kyrpides N."/>
            <person name="Ovchinnikova G."/>
            <person name="Lovley D."/>
        </authorList>
    </citation>
    <scope>NUCLEOTIDE SEQUENCE [LARGE SCALE GENOMIC DNA]</scope>
    <source>
        <strain evidence="2">M21</strain>
    </source>
</reference>
<dbReference type="HOGENOM" id="CLU_2368859_0_0_7"/>
<evidence type="ECO:0000313" key="2">
    <source>
        <dbReference type="EMBL" id="ACT18390.1"/>
    </source>
</evidence>